<feature type="compositionally biased region" description="Polar residues" evidence="1">
    <location>
        <begin position="1"/>
        <end position="12"/>
    </location>
</feature>
<keyword evidence="3" id="KW-1185">Reference proteome</keyword>
<evidence type="ECO:0000256" key="1">
    <source>
        <dbReference type="SAM" id="MobiDB-lite"/>
    </source>
</evidence>
<dbReference type="PANTHER" id="PTHR28052:SF1">
    <property type="entry name" value="UPF0545 PROTEIN C22ORF39"/>
    <property type="match status" value="1"/>
</dbReference>
<dbReference type="RefSeq" id="XP_007800330.1">
    <property type="nucleotide sequence ID" value="XM_007802139.1"/>
</dbReference>
<evidence type="ECO:0000313" key="3">
    <source>
        <dbReference type="Proteomes" id="UP000019373"/>
    </source>
</evidence>
<protein>
    <recommendedName>
        <fullName evidence="4">Early meiotic induction protein 1</fullName>
    </recommendedName>
</protein>
<dbReference type="OMA" id="FGGQWVN"/>
<dbReference type="OrthoDB" id="2017405at2759"/>
<dbReference type="Proteomes" id="UP000019373">
    <property type="component" value="Unassembled WGS sequence"/>
</dbReference>
<accession>U1GNY6</accession>
<dbReference type="AlphaFoldDB" id="U1GNY6"/>
<feature type="region of interest" description="Disordered" evidence="1">
    <location>
        <begin position="1"/>
        <end position="90"/>
    </location>
</feature>
<reference evidence="3" key="1">
    <citation type="journal article" date="2014" name="BMC Genomics">
        <title>Genome characteristics reveal the impact of lichenization on lichen-forming fungus Endocarpon pusillum Hedwig (Verrucariales, Ascomycota).</title>
        <authorList>
            <person name="Wang Y.-Y."/>
            <person name="Liu B."/>
            <person name="Zhang X.-Y."/>
            <person name="Zhou Q.-M."/>
            <person name="Zhang T."/>
            <person name="Li H."/>
            <person name="Yu Y.-F."/>
            <person name="Zhang X.-L."/>
            <person name="Hao X.-Y."/>
            <person name="Wang M."/>
            <person name="Wang L."/>
            <person name="Wei J.-C."/>
        </authorList>
    </citation>
    <scope>NUCLEOTIDE SEQUENCE [LARGE SCALE GENOMIC DNA]</scope>
    <source>
        <strain evidence="3">Z07020 / HMAS-L-300199</strain>
    </source>
</reference>
<proteinExistence type="predicted"/>
<name>U1GNY6_ENDPU</name>
<dbReference type="InterPro" id="IPR021475">
    <property type="entry name" value="Pants/Emi1-like"/>
</dbReference>
<sequence>MGWWWSSGTSKGPPSAPAALSNAVNDDLRSSPPSAPQLEATQKPQPSKVLTRDEESEQELANWLRELDSESTQNTSSKQSSNAIKRNPDISPDSLYPREISCRSAFDYAFFCQTFGGQFVNVYRYGTFRSCSNHWQDFWLCMRTRQWEKEDREKAIADHYRKKAIKYKQGPSSEDVWEMRTEPVKDAFQGDLEALEREVAEWRRQNPGAKEPWEQ</sequence>
<evidence type="ECO:0000313" key="2">
    <source>
        <dbReference type="EMBL" id="ERF74018.1"/>
    </source>
</evidence>
<evidence type="ECO:0008006" key="4">
    <source>
        <dbReference type="Google" id="ProtNLM"/>
    </source>
</evidence>
<dbReference type="EMBL" id="KE720909">
    <property type="protein sequence ID" value="ERF74018.1"/>
    <property type="molecule type" value="Genomic_DNA"/>
</dbReference>
<dbReference type="eggNOG" id="ENOG502S4MN">
    <property type="taxonomic scope" value="Eukaryota"/>
</dbReference>
<feature type="compositionally biased region" description="Low complexity" evidence="1">
    <location>
        <begin position="70"/>
        <end position="82"/>
    </location>
</feature>
<dbReference type="Pfam" id="PF11326">
    <property type="entry name" value="PANTS-like"/>
    <property type="match status" value="1"/>
</dbReference>
<dbReference type="GeneID" id="19238870"/>
<dbReference type="PANTHER" id="PTHR28052">
    <property type="entry name" value="UPF0545 PROTEIN C22ORF39"/>
    <property type="match status" value="1"/>
</dbReference>
<organism evidence="2 3">
    <name type="scientific">Endocarpon pusillum (strain Z07020 / HMAS-L-300199)</name>
    <name type="common">Lichen-forming fungus</name>
    <dbReference type="NCBI Taxonomy" id="1263415"/>
    <lineage>
        <taxon>Eukaryota</taxon>
        <taxon>Fungi</taxon>
        <taxon>Dikarya</taxon>
        <taxon>Ascomycota</taxon>
        <taxon>Pezizomycotina</taxon>
        <taxon>Eurotiomycetes</taxon>
        <taxon>Chaetothyriomycetidae</taxon>
        <taxon>Verrucariales</taxon>
        <taxon>Verrucariaceae</taxon>
        <taxon>Endocarpon</taxon>
    </lineage>
</organism>
<gene>
    <name evidence="2" type="ORF">EPUS_03833</name>
</gene>
<dbReference type="HOGENOM" id="CLU_074897_1_0_1"/>